<dbReference type="Gene3D" id="3.20.20.450">
    <property type="entry name" value="EAL domain"/>
    <property type="match status" value="1"/>
</dbReference>
<dbReference type="NCBIfam" id="TIGR00229">
    <property type="entry name" value="sensory_box"/>
    <property type="match status" value="1"/>
</dbReference>
<dbReference type="SUPFAM" id="SSF55073">
    <property type="entry name" value="Nucleotide cyclase"/>
    <property type="match status" value="1"/>
</dbReference>
<dbReference type="Pfam" id="PF01590">
    <property type="entry name" value="GAF"/>
    <property type="match status" value="1"/>
</dbReference>
<dbReference type="SMART" id="SM00091">
    <property type="entry name" value="PAS"/>
    <property type="match status" value="3"/>
</dbReference>
<dbReference type="Gene3D" id="2.10.70.100">
    <property type="match status" value="1"/>
</dbReference>
<dbReference type="Proteomes" id="UP000198804">
    <property type="component" value="Unassembled WGS sequence"/>
</dbReference>
<dbReference type="InterPro" id="IPR052155">
    <property type="entry name" value="Biofilm_reg_signaling"/>
</dbReference>
<feature type="domain" description="PAC" evidence="1">
    <location>
        <begin position="268"/>
        <end position="320"/>
    </location>
</feature>
<dbReference type="FunFam" id="3.30.70.270:FF:000001">
    <property type="entry name" value="Diguanylate cyclase domain protein"/>
    <property type="match status" value="1"/>
</dbReference>
<dbReference type="AlphaFoldDB" id="A0A1I4D132"/>
<dbReference type="PROSITE" id="PS50113">
    <property type="entry name" value="PAC"/>
    <property type="match status" value="2"/>
</dbReference>
<dbReference type="NCBIfam" id="TIGR00254">
    <property type="entry name" value="GGDEF"/>
    <property type="match status" value="1"/>
</dbReference>
<dbReference type="Gene3D" id="3.30.450.40">
    <property type="match status" value="1"/>
</dbReference>
<evidence type="ECO:0000259" key="1">
    <source>
        <dbReference type="PROSITE" id="PS50113"/>
    </source>
</evidence>
<dbReference type="Pfam" id="PF08447">
    <property type="entry name" value="PAS_3"/>
    <property type="match status" value="1"/>
</dbReference>
<dbReference type="CDD" id="cd01948">
    <property type="entry name" value="EAL"/>
    <property type="match status" value="1"/>
</dbReference>
<dbReference type="InterPro" id="IPR013655">
    <property type="entry name" value="PAS_fold_3"/>
</dbReference>
<dbReference type="Gene3D" id="3.30.450.20">
    <property type="entry name" value="PAS domain"/>
    <property type="match status" value="3"/>
</dbReference>
<proteinExistence type="predicted"/>
<dbReference type="RefSeq" id="WP_244535356.1">
    <property type="nucleotide sequence ID" value="NZ_FOSV01000005.1"/>
</dbReference>
<dbReference type="SMART" id="SM00065">
    <property type="entry name" value="GAF"/>
    <property type="match status" value="1"/>
</dbReference>
<dbReference type="InterPro" id="IPR000160">
    <property type="entry name" value="GGDEF_dom"/>
</dbReference>
<dbReference type="Gene3D" id="3.30.70.270">
    <property type="match status" value="1"/>
</dbReference>
<gene>
    <name evidence="4" type="ORF">SAMN04488125_105110</name>
</gene>
<dbReference type="InterPro" id="IPR000700">
    <property type="entry name" value="PAS-assoc_C"/>
</dbReference>
<dbReference type="InterPro" id="IPR029016">
    <property type="entry name" value="GAF-like_dom_sf"/>
</dbReference>
<feature type="domain" description="PAC" evidence="1">
    <location>
        <begin position="522"/>
        <end position="575"/>
    </location>
</feature>
<dbReference type="InterPro" id="IPR000014">
    <property type="entry name" value="PAS"/>
</dbReference>
<evidence type="ECO:0000313" key="4">
    <source>
        <dbReference type="EMBL" id="SFK86855.1"/>
    </source>
</evidence>
<dbReference type="STRING" id="414703.SAMN04488125_105110"/>
<dbReference type="InterPro" id="IPR001633">
    <property type="entry name" value="EAL_dom"/>
</dbReference>
<dbReference type="PANTHER" id="PTHR44757">
    <property type="entry name" value="DIGUANYLATE CYCLASE DGCP"/>
    <property type="match status" value="1"/>
</dbReference>
<keyword evidence="5" id="KW-1185">Reference proteome</keyword>
<dbReference type="SMART" id="SM00267">
    <property type="entry name" value="GGDEF"/>
    <property type="match status" value="1"/>
</dbReference>
<dbReference type="InterPro" id="IPR035965">
    <property type="entry name" value="PAS-like_dom_sf"/>
</dbReference>
<dbReference type="InterPro" id="IPR003018">
    <property type="entry name" value="GAF"/>
</dbReference>
<evidence type="ECO:0000313" key="5">
    <source>
        <dbReference type="Proteomes" id="UP000198804"/>
    </source>
</evidence>
<dbReference type="EMBL" id="FOSV01000005">
    <property type="protein sequence ID" value="SFK86855.1"/>
    <property type="molecule type" value="Genomic_DNA"/>
</dbReference>
<dbReference type="SUPFAM" id="SSF55785">
    <property type="entry name" value="PYP-like sensor domain (PAS domain)"/>
    <property type="match status" value="3"/>
</dbReference>
<dbReference type="PANTHER" id="PTHR44757:SF2">
    <property type="entry name" value="BIOFILM ARCHITECTURE MAINTENANCE PROTEIN MBAA"/>
    <property type="match status" value="1"/>
</dbReference>
<dbReference type="SUPFAM" id="SSF55781">
    <property type="entry name" value="GAF domain-like"/>
    <property type="match status" value="1"/>
</dbReference>
<protein>
    <submittedName>
        <fullName evidence="4">PAS domain S-box-containing protein/diguanylate cyclase (GGDEF) domain-containing protein</fullName>
    </submittedName>
</protein>
<name>A0A1I4D132_9HYPH</name>
<dbReference type="InterPro" id="IPR035919">
    <property type="entry name" value="EAL_sf"/>
</dbReference>
<evidence type="ECO:0000259" key="3">
    <source>
        <dbReference type="PROSITE" id="PS50887"/>
    </source>
</evidence>
<sequence length="1002" mass="109955">MQSFDHDAIPAPREALLNAGPQEHLDALCRTASEMFRTPVALIPLIDEDRFWFRARCGVEDDGIERESAFCNHTIRRARGQALVVPDLTQDARFAHSPLVVGPPQARFYAGVAIGSITGRTIGTFCVIDVVPRPDFSPTQVRALQDLALLAEAHLHLHERRAEAEAEVLGQARAEAHLVEREAALRVSQAAHAMAERTACFGHWRIDAEERTIAWSEGIARIFGRNAALSPLSLDTHIAFYHPDDRARVYWVIDEALAGRSTAETGGYDHRSRVIRPDGEERVVSVHGIAQHDDGGRLVALYGVCLDVTDLANSERQQREAGEVLRTTLEAMDQGLMMIGPDGRIRVHNQRARSVLGLPESLLHEGARYADVLRFQTDSGEFRNAPPEVRDWLVDGSPRPSISRYERTRPNGVVVEVRIAPTTSGGTVCTYTDVTERRQAEAALRAAEADYQSLFNNAVIGVYRARLDGHIVQANRALARLHGYDDGRGILVPNTAFGHDWYVDPERNAAFLDLLHRDGRVEDFVSEVRRHAGGETIWVSETAWLVPGPDGTPVGYEGTVADATERKRAEALVEHIARHDALTGLPNRRLFQETLGRKLAGAQRRGGRIAVLCCDLDRFKAVNDTFGHPAGDAVLRVVAERLGAALREGDMVARLGGDEFAIILKDQDETRRIAVVARRIIQSLERPIDLDGLSAAIGVSIGIAVGPEDGDSPETLFKNADIALYRAKDSGRNAFRFYERGMDAAVATRNLLELDLRDALRSGGFALHYQPIFALKDGAPNGFEALLRWNHPVRGAVSPAEFIPVAEESGLIAPLGTWALNEACREAASWPGEMRVAVNVSAVQFRKQGLEQAVVRALAASGLPARRLELEITESVLMQDSDAVIGCLHRLRAMGVRIALDDFGTGYSSLSYLCQFPFDKIKVDRSFVRDLDNPVAAAVVRAIVGIGERLGSSITAEGVETEEQLERLRHKGCTEVQGFLLSRPMAAEDARAFMRGRTSAAA</sequence>
<reference evidence="5" key="1">
    <citation type="submission" date="2016-10" db="EMBL/GenBank/DDBJ databases">
        <authorList>
            <person name="Varghese N."/>
            <person name="Submissions S."/>
        </authorList>
    </citation>
    <scope>NUCLEOTIDE SEQUENCE [LARGE SCALE GENOMIC DNA]</scope>
    <source>
        <strain evidence="5">CGMCC 1.6474</strain>
    </source>
</reference>
<dbReference type="PROSITE" id="PS50883">
    <property type="entry name" value="EAL"/>
    <property type="match status" value="1"/>
</dbReference>
<dbReference type="Pfam" id="PF13188">
    <property type="entry name" value="PAS_8"/>
    <property type="match status" value="1"/>
</dbReference>
<dbReference type="PROSITE" id="PS50887">
    <property type="entry name" value="GGDEF"/>
    <property type="match status" value="1"/>
</dbReference>
<dbReference type="CDD" id="cd01949">
    <property type="entry name" value="GGDEF"/>
    <property type="match status" value="1"/>
</dbReference>
<dbReference type="GO" id="GO:0003824">
    <property type="term" value="F:catalytic activity"/>
    <property type="evidence" value="ECO:0007669"/>
    <property type="project" value="UniProtKB-ARBA"/>
</dbReference>
<dbReference type="Pfam" id="PF00563">
    <property type="entry name" value="EAL"/>
    <property type="match status" value="1"/>
</dbReference>
<evidence type="ECO:0000259" key="2">
    <source>
        <dbReference type="PROSITE" id="PS50883"/>
    </source>
</evidence>
<dbReference type="InterPro" id="IPR029787">
    <property type="entry name" value="Nucleotide_cyclase"/>
</dbReference>
<feature type="domain" description="EAL" evidence="2">
    <location>
        <begin position="749"/>
        <end position="998"/>
    </location>
</feature>
<accession>A0A1I4D132</accession>
<dbReference type="SUPFAM" id="SSF141868">
    <property type="entry name" value="EAL domain-like"/>
    <property type="match status" value="1"/>
</dbReference>
<dbReference type="CDD" id="cd00130">
    <property type="entry name" value="PAS"/>
    <property type="match status" value="1"/>
</dbReference>
<dbReference type="Pfam" id="PF12860">
    <property type="entry name" value="PAS_7"/>
    <property type="match status" value="1"/>
</dbReference>
<organism evidence="4 5">
    <name type="scientific">Methylorubrum salsuginis</name>
    <dbReference type="NCBI Taxonomy" id="414703"/>
    <lineage>
        <taxon>Bacteria</taxon>
        <taxon>Pseudomonadati</taxon>
        <taxon>Pseudomonadota</taxon>
        <taxon>Alphaproteobacteria</taxon>
        <taxon>Hyphomicrobiales</taxon>
        <taxon>Methylobacteriaceae</taxon>
        <taxon>Methylorubrum</taxon>
    </lineage>
</organism>
<feature type="domain" description="GGDEF" evidence="3">
    <location>
        <begin position="607"/>
        <end position="740"/>
    </location>
</feature>
<dbReference type="SMART" id="SM00052">
    <property type="entry name" value="EAL"/>
    <property type="match status" value="1"/>
</dbReference>
<dbReference type="InterPro" id="IPR043128">
    <property type="entry name" value="Rev_trsase/Diguanyl_cyclase"/>
</dbReference>
<dbReference type="Pfam" id="PF00990">
    <property type="entry name" value="GGDEF"/>
    <property type="match status" value="1"/>
</dbReference>